<keyword evidence="4" id="KW-1208">Phospholipid metabolism</keyword>
<dbReference type="PANTHER" id="PTHR10434:SF11">
    <property type="entry name" value="1-ACYL-SN-GLYCEROL-3-PHOSPHATE ACYLTRANSFERASE"/>
    <property type="match status" value="1"/>
</dbReference>
<gene>
    <name evidence="8" type="ORF">BDQ12DRAFT_709582</name>
</gene>
<feature type="compositionally biased region" description="Low complexity" evidence="5">
    <location>
        <begin position="289"/>
        <end position="300"/>
    </location>
</feature>
<comment type="similarity">
    <text evidence="1 4">Belongs to the 1-acyl-sn-glycerol-3-phosphate acyltransferase family.</text>
</comment>
<feature type="domain" description="Phospholipid/glycerol acyltransferase" evidence="7">
    <location>
        <begin position="99"/>
        <end position="215"/>
    </location>
</feature>
<dbReference type="SMART" id="SM00563">
    <property type="entry name" value="PlsC"/>
    <property type="match status" value="1"/>
</dbReference>
<keyword evidence="4" id="KW-0444">Lipid biosynthesis</keyword>
<keyword evidence="4" id="KW-0594">Phospholipid biosynthesis</keyword>
<evidence type="ECO:0000313" key="9">
    <source>
        <dbReference type="Proteomes" id="UP000308652"/>
    </source>
</evidence>
<evidence type="ECO:0000259" key="7">
    <source>
        <dbReference type="SMART" id="SM00563"/>
    </source>
</evidence>
<evidence type="ECO:0000256" key="4">
    <source>
        <dbReference type="RuleBase" id="RU361267"/>
    </source>
</evidence>
<keyword evidence="6" id="KW-1133">Transmembrane helix</keyword>
<dbReference type="PANTHER" id="PTHR10434">
    <property type="entry name" value="1-ACYL-SN-GLYCEROL-3-PHOSPHATE ACYLTRANSFERASE"/>
    <property type="match status" value="1"/>
</dbReference>
<dbReference type="GO" id="GO:0003841">
    <property type="term" value="F:1-acylglycerol-3-phosphate O-acyltransferase activity"/>
    <property type="evidence" value="ECO:0007669"/>
    <property type="project" value="UniProtKB-UniRule"/>
</dbReference>
<dbReference type="GO" id="GO:0016020">
    <property type="term" value="C:membrane"/>
    <property type="evidence" value="ECO:0007669"/>
    <property type="project" value="InterPro"/>
</dbReference>
<evidence type="ECO:0000256" key="2">
    <source>
        <dbReference type="ARBA" id="ARBA00022679"/>
    </source>
</evidence>
<keyword evidence="2 4" id="KW-0808">Transferase</keyword>
<comment type="catalytic activity">
    <reaction evidence="4">
        <text>a 1-acyl-sn-glycero-3-phosphate + an acyl-CoA = a 1,2-diacyl-sn-glycero-3-phosphate + CoA</text>
        <dbReference type="Rhea" id="RHEA:19709"/>
        <dbReference type="ChEBI" id="CHEBI:57287"/>
        <dbReference type="ChEBI" id="CHEBI:57970"/>
        <dbReference type="ChEBI" id="CHEBI:58342"/>
        <dbReference type="ChEBI" id="CHEBI:58608"/>
        <dbReference type="EC" id="2.3.1.51"/>
    </reaction>
</comment>
<comment type="domain">
    <text evidence="4">The HXXXXD motif is essential for acyltransferase activity and may constitute the binding site for the phosphate moiety of the glycerol-3-phosphate.</text>
</comment>
<evidence type="ECO:0000256" key="1">
    <source>
        <dbReference type="ARBA" id="ARBA00008655"/>
    </source>
</evidence>
<proteinExistence type="inferred from homology"/>
<dbReference type="Proteomes" id="UP000308652">
    <property type="component" value="Unassembled WGS sequence"/>
</dbReference>
<keyword evidence="6" id="KW-0472">Membrane</keyword>
<dbReference type="OrthoDB" id="202234at2759"/>
<dbReference type="Pfam" id="PF01553">
    <property type="entry name" value="Acyltransferase"/>
    <property type="match status" value="1"/>
</dbReference>
<dbReference type="InterPro" id="IPR004552">
    <property type="entry name" value="AGP_acyltrans"/>
</dbReference>
<sequence length="387" mass="41528">MSFFASLVKPLAYLSLPVLVLRTLSTSSPTCRYYVRVFVYVGTLMSVASCSIAIAAGMSIAGRRFDTSFVVARVFYGLVSRLLNVKINVEGAENLTRPAVLMANHQSMLDVLVVGRLMPKQTSIMSKKSLQFTPLGPFMTMAGSIFIDRGNNARAVRSLEAAGALMNRLKLSLWMFPEGTRHSSEKPDMLSLKKGGFHLAIQSGIPIVPIVVENYWRLFRKGVFDEGSFTVRVLPPIPTVGLTPADVNALATRVREQMLETLRDISVKVPSSVLSGLESKPTTSQPTASPSNPTNTATQPPAAPSEPPATSSSPPTHNLLAAEKTLDILAAEKERELELASSMSSASIAESAVSETSSKSSEERSSEGGETEEDEGMVLVGRHGPAA</sequence>
<dbReference type="GO" id="GO:0005783">
    <property type="term" value="C:endoplasmic reticulum"/>
    <property type="evidence" value="ECO:0007669"/>
    <property type="project" value="TreeGrafter"/>
</dbReference>
<evidence type="ECO:0000256" key="3">
    <source>
        <dbReference type="ARBA" id="ARBA00023315"/>
    </source>
</evidence>
<evidence type="ECO:0000256" key="5">
    <source>
        <dbReference type="SAM" id="MobiDB-lite"/>
    </source>
</evidence>
<dbReference type="STRING" id="68775.A0A5C3MJ41"/>
<name>A0A5C3MJ41_9AGAR</name>
<feature type="region of interest" description="Disordered" evidence="5">
    <location>
        <begin position="336"/>
        <end position="387"/>
    </location>
</feature>
<dbReference type="AlphaFoldDB" id="A0A5C3MJ41"/>
<feature type="region of interest" description="Disordered" evidence="5">
    <location>
        <begin position="275"/>
        <end position="317"/>
    </location>
</feature>
<dbReference type="NCBIfam" id="TIGR00530">
    <property type="entry name" value="AGP_acyltrn"/>
    <property type="match status" value="1"/>
</dbReference>
<evidence type="ECO:0000256" key="6">
    <source>
        <dbReference type="SAM" id="Phobius"/>
    </source>
</evidence>
<protein>
    <recommendedName>
        <fullName evidence="4">1-acyl-sn-glycerol-3-phosphate acyltransferase</fullName>
        <ecNumber evidence="4">2.3.1.51</ecNumber>
    </recommendedName>
</protein>
<feature type="compositionally biased region" description="Low complexity" evidence="5">
    <location>
        <begin position="339"/>
        <end position="359"/>
    </location>
</feature>
<accession>A0A5C3MJ41</accession>
<dbReference type="CDD" id="cd07989">
    <property type="entry name" value="LPLAT_AGPAT-like"/>
    <property type="match status" value="1"/>
</dbReference>
<dbReference type="EMBL" id="ML213591">
    <property type="protein sequence ID" value="TFK43918.1"/>
    <property type="molecule type" value="Genomic_DNA"/>
</dbReference>
<keyword evidence="9" id="KW-1185">Reference proteome</keyword>
<reference evidence="8 9" key="1">
    <citation type="journal article" date="2019" name="Nat. Ecol. Evol.">
        <title>Megaphylogeny resolves global patterns of mushroom evolution.</title>
        <authorList>
            <person name="Varga T."/>
            <person name="Krizsan K."/>
            <person name="Foldi C."/>
            <person name="Dima B."/>
            <person name="Sanchez-Garcia M."/>
            <person name="Sanchez-Ramirez S."/>
            <person name="Szollosi G.J."/>
            <person name="Szarkandi J.G."/>
            <person name="Papp V."/>
            <person name="Albert L."/>
            <person name="Andreopoulos W."/>
            <person name="Angelini C."/>
            <person name="Antonin V."/>
            <person name="Barry K.W."/>
            <person name="Bougher N.L."/>
            <person name="Buchanan P."/>
            <person name="Buyck B."/>
            <person name="Bense V."/>
            <person name="Catcheside P."/>
            <person name="Chovatia M."/>
            <person name="Cooper J."/>
            <person name="Damon W."/>
            <person name="Desjardin D."/>
            <person name="Finy P."/>
            <person name="Geml J."/>
            <person name="Haridas S."/>
            <person name="Hughes K."/>
            <person name="Justo A."/>
            <person name="Karasinski D."/>
            <person name="Kautmanova I."/>
            <person name="Kiss B."/>
            <person name="Kocsube S."/>
            <person name="Kotiranta H."/>
            <person name="LaButti K.M."/>
            <person name="Lechner B.E."/>
            <person name="Liimatainen K."/>
            <person name="Lipzen A."/>
            <person name="Lukacs Z."/>
            <person name="Mihaltcheva S."/>
            <person name="Morgado L.N."/>
            <person name="Niskanen T."/>
            <person name="Noordeloos M.E."/>
            <person name="Ohm R.A."/>
            <person name="Ortiz-Santana B."/>
            <person name="Ovrebo C."/>
            <person name="Racz N."/>
            <person name="Riley R."/>
            <person name="Savchenko A."/>
            <person name="Shiryaev A."/>
            <person name="Soop K."/>
            <person name="Spirin V."/>
            <person name="Szebenyi C."/>
            <person name="Tomsovsky M."/>
            <person name="Tulloss R.E."/>
            <person name="Uehling J."/>
            <person name="Grigoriev I.V."/>
            <person name="Vagvolgyi C."/>
            <person name="Papp T."/>
            <person name="Martin F.M."/>
            <person name="Miettinen O."/>
            <person name="Hibbett D.S."/>
            <person name="Nagy L.G."/>
        </authorList>
    </citation>
    <scope>NUCLEOTIDE SEQUENCE [LARGE SCALE GENOMIC DNA]</scope>
    <source>
        <strain evidence="8 9">CBS 166.37</strain>
    </source>
</reference>
<dbReference type="InterPro" id="IPR002123">
    <property type="entry name" value="Plipid/glycerol_acylTrfase"/>
</dbReference>
<dbReference type="EC" id="2.3.1.51" evidence="4"/>
<keyword evidence="4" id="KW-0443">Lipid metabolism</keyword>
<evidence type="ECO:0000313" key="8">
    <source>
        <dbReference type="EMBL" id="TFK43918.1"/>
    </source>
</evidence>
<dbReference type="SUPFAM" id="SSF69593">
    <property type="entry name" value="Glycerol-3-phosphate (1)-acyltransferase"/>
    <property type="match status" value="1"/>
</dbReference>
<feature type="transmembrane region" description="Helical" evidence="6">
    <location>
        <begin position="37"/>
        <end position="58"/>
    </location>
</feature>
<dbReference type="GO" id="GO:0006654">
    <property type="term" value="P:phosphatidic acid biosynthetic process"/>
    <property type="evidence" value="ECO:0007669"/>
    <property type="project" value="TreeGrafter"/>
</dbReference>
<organism evidence="8 9">
    <name type="scientific">Crucibulum laeve</name>
    <dbReference type="NCBI Taxonomy" id="68775"/>
    <lineage>
        <taxon>Eukaryota</taxon>
        <taxon>Fungi</taxon>
        <taxon>Dikarya</taxon>
        <taxon>Basidiomycota</taxon>
        <taxon>Agaricomycotina</taxon>
        <taxon>Agaricomycetes</taxon>
        <taxon>Agaricomycetidae</taxon>
        <taxon>Agaricales</taxon>
        <taxon>Agaricineae</taxon>
        <taxon>Nidulariaceae</taxon>
        <taxon>Crucibulum</taxon>
    </lineage>
</organism>
<keyword evidence="6" id="KW-0812">Transmembrane</keyword>
<keyword evidence="3 4" id="KW-0012">Acyltransferase</keyword>